<dbReference type="AlphaFoldDB" id="A0A9P3UWP3"/>
<dbReference type="EMBL" id="BRZI01000070">
    <property type="protein sequence ID" value="GLD33225.1"/>
    <property type="molecule type" value="Genomic_DNA"/>
</dbReference>
<evidence type="ECO:0000256" key="1">
    <source>
        <dbReference type="SAM" id="MobiDB-lite"/>
    </source>
</evidence>
<dbReference type="RefSeq" id="WP_236983005.1">
    <property type="nucleotide sequence ID" value="NZ_BRXF01000072.1"/>
</dbReference>
<accession>A0A9P3UWP3</accession>
<evidence type="ECO:0000313" key="3">
    <source>
        <dbReference type="Proteomes" id="UP001064782"/>
    </source>
</evidence>
<comment type="caution">
    <text evidence="2">The sequence shown here is derived from an EMBL/GenBank/DDBJ whole genome shotgun (WGS) entry which is preliminary data.</text>
</comment>
<dbReference type="Proteomes" id="UP001064782">
    <property type="component" value="Unassembled WGS sequence"/>
</dbReference>
<protein>
    <submittedName>
        <fullName evidence="2">Uncharacterized protein</fullName>
    </submittedName>
</protein>
<proteinExistence type="predicted"/>
<evidence type="ECO:0000313" key="2">
    <source>
        <dbReference type="EMBL" id="GLD33225.1"/>
    </source>
</evidence>
<gene>
    <name evidence="2" type="ORF">Mkiyose1413_51080</name>
</gene>
<sequence>MVLNYTAAVKDSGQPFSESLDNLARHRLILKDHAGLTVVGTVNPKLCGRLRNLFTIMNIFGCANILSPSFIPRQTAHMQFAQYDDRCQHFGESQNTHHQHCDRVRERFFGPPLVVREWGVTFAKLNGLATSAETREQAIATGHPLGALAALIATPAKRAERLLDPNTRKRDDQCVGESHGGPARGP</sequence>
<organism evidence="2 3">
    <name type="scientific">Mycobacterium kiyosense</name>
    <dbReference type="NCBI Taxonomy" id="2871094"/>
    <lineage>
        <taxon>Bacteria</taxon>
        <taxon>Bacillati</taxon>
        <taxon>Actinomycetota</taxon>
        <taxon>Actinomycetes</taxon>
        <taxon>Mycobacteriales</taxon>
        <taxon>Mycobacteriaceae</taxon>
        <taxon>Mycobacterium</taxon>
    </lineage>
</organism>
<reference evidence="2" key="1">
    <citation type="submission" date="2022-08" db="EMBL/GenBank/DDBJ databases">
        <title>Mycobacterium kiyosense sp. nov., scotochromogenic slow-glowing species isolated from respiratory specimens.</title>
        <authorList>
            <person name="Fukano H."/>
            <person name="Kazumi Y."/>
            <person name="Sakagami N."/>
            <person name="Ato M."/>
            <person name="Mitarai S."/>
            <person name="Hoshino Y."/>
        </authorList>
    </citation>
    <scope>NUCLEOTIDE SEQUENCE</scope>
    <source>
        <strain evidence="2">1413</strain>
    </source>
</reference>
<name>A0A9P3UWP3_9MYCO</name>
<keyword evidence="3" id="KW-1185">Reference proteome</keyword>
<feature type="compositionally biased region" description="Basic and acidic residues" evidence="1">
    <location>
        <begin position="162"/>
        <end position="173"/>
    </location>
</feature>
<feature type="region of interest" description="Disordered" evidence="1">
    <location>
        <begin position="162"/>
        <end position="186"/>
    </location>
</feature>